<dbReference type="InParanoid" id="Q0UF26"/>
<protein>
    <submittedName>
        <fullName evidence="3">Uncharacterized protein</fullName>
    </submittedName>
</protein>
<name>Q0UF26_PHANO</name>
<evidence type="ECO:0000256" key="1">
    <source>
        <dbReference type="SAM" id="MobiDB-lite"/>
    </source>
</evidence>
<proteinExistence type="predicted"/>
<feature type="transmembrane region" description="Helical" evidence="2">
    <location>
        <begin position="290"/>
        <end position="313"/>
    </location>
</feature>
<dbReference type="AlphaFoldDB" id="Q0UF26"/>
<dbReference type="HOGENOM" id="CLU_595976_0_0_1"/>
<dbReference type="RefSeq" id="XP_001799927.1">
    <property type="nucleotide sequence ID" value="XM_001799875.1"/>
</dbReference>
<evidence type="ECO:0000313" key="4">
    <source>
        <dbReference type="Proteomes" id="UP000001055"/>
    </source>
</evidence>
<feature type="region of interest" description="Disordered" evidence="1">
    <location>
        <begin position="197"/>
        <end position="275"/>
    </location>
</feature>
<sequence length="459" mass="49169">MQPQPFTPMGGDFLHIALDVAGDGKLPVPPRSTSDPLTQVYNFTLFLTSIPLQKNFTISNITTATPPFADIMQQELGQTVKHINFEWPECLVGDGQDTQGTQRGEYNISIHQNFRLNGADRYSIFNLPISVTNSINRFPGAGQLSTKPIPGPLSANGGRMNCDLISNPMMDFNTLVSSVNNPPGQPFQDIQIETSARSDGGQVGGPGQGGGNGNNGGSGNGNGNGGNNFGNGNGNGGNNFGNGNGNGNNFGNGGNNGGNGNGQGQGQIAPNNGSPGQAIGGAAEVIGVSIWAMIMLSTTIVLFTAIVWSTAAMRQWKKQLQRKSFLMFASSSYVSRSSTFSPSAAHLPHLSHPVSSQLMRFRVLLHSGQPRSIANSSPRVRLRLVQPEVLQRSSAQLPPSRQPLPPRTPAYLLSRYTLFDISDMLSFARRTTIRDTRRGRCGSTCGVSGWRQPRWEEVW</sequence>
<reference evidence="4" key="1">
    <citation type="journal article" date="2007" name="Plant Cell">
        <title>Dothideomycete-plant interactions illuminated by genome sequencing and EST analysis of the wheat pathogen Stagonospora nodorum.</title>
        <authorList>
            <person name="Hane J.K."/>
            <person name="Lowe R.G."/>
            <person name="Solomon P.S."/>
            <person name="Tan K.C."/>
            <person name="Schoch C.L."/>
            <person name="Spatafora J.W."/>
            <person name="Crous P.W."/>
            <person name="Kodira C."/>
            <person name="Birren B.W."/>
            <person name="Galagan J.E."/>
            <person name="Torriani S.F."/>
            <person name="McDonald B.A."/>
            <person name="Oliver R.P."/>
        </authorList>
    </citation>
    <scope>NUCLEOTIDE SEQUENCE [LARGE SCALE GENOMIC DNA]</scope>
    <source>
        <strain evidence="4">SN15 / ATCC MYA-4574 / FGSC 10173</strain>
    </source>
</reference>
<dbReference type="EMBL" id="CH445339">
    <property type="protein sequence ID" value="EAT82903.2"/>
    <property type="molecule type" value="Genomic_DNA"/>
</dbReference>
<gene>
    <name evidence="3" type="ORF">SNOG_09638</name>
</gene>
<evidence type="ECO:0000313" key="3">
    <source>
        <dbReference type="EMBL" id="EAT82903.2"/>
    </source>
</evidence>
<dbReference type="VEuPathDB" id="FungiDB:JI435_096380"/>
<dbReference type="STRING" id="321614.Q0UF26"/>
<feature type="compositionally biased region" description="Gly residues" evidence="1">
    <location>
        <begin position="201"/>
        <end position="265"/>
    </location>
</feature>
<accession>Q0UF26</accession>
<dbReference type="eggNOG" id="ENOG502S1JP">
    <property type="taxonomic scope" value="Eukaryota"/>
</dbReference>
<keyword evidence="2" id="KW-1133">Transmembrane helix</keyword>
<evidence type="ECO:0000256" key="2">
    <source>
        <dbReference type="SAM" id="Phobius"/>
    </source>
</evidence>
<dbReference type="Proteomes" id="UP000001055">
    <property type="component" value="Unassembled WGS sequence"/>
</dbReference>
<keyword evidence="2" id="KW-0472">Membrane</keyword>
<organism evidence="3 4">
    <name type="scientific">Phaeosphaeria nodorum (strain SN15 / ATCC MYA-4574 / FGSC 10173)</name>
    <name type="common">Glume blotch fungus</name>
    <name type="synonym">Parastagonospora nodorum</name>
    <dbReference type="NCBI Taxonomy" id="321614"/>
    <lineage>
        <taxon>Eukaryota</taxon>
        <taxon>Fungi</taxon>
        <taxon>Dikarya</taxon>
        <taxon>Ascomycota</taxon>
        <taxon>Pezizomycotina</taxon>
        <taxon>Dothideomycetes</taxon>
        <taxon>Pleosporomycetidae</taxon>
        <taxon>Pleosporales</taxon>
        <taxon>Pleosporineae</taxon>
        <taxon>Phaeosphaeriaceae</taxon>
        <taxon>Parastagonospora</taxon>
    </lineage>
</organism>
<dbReference type="KEGG" id="pno:SNOG_09638"/>
<keyword evidence="2" id="KW-0812">Transmembrane</keyword>
<dbReference type="GeneID" id="5976832"/>